<evidence type="ECO:0000313" key="4">
    <source>
        <dbReference type="Proteomes" id="UP000501534"/>
    </source>
</evidence>
<accession>A0A6M4H0C6</accession>
<evidence type="ECO:0000256" key="2">
    <source>
        <dbReference type="SAM" id="SignalP"/>
    </source>
</evidence>
<dbReference type="EMBL" id="CP053069">
    <property type="protein sequence ID" value="QJR12936.1"/>
    <property type="molecule type" value="Genomic_DNA"/>
</dbReference>
<gene>
    <name evidence="3" type="ORF">DSM104443_04030</name>
</gene>
<dbReference type="KEGG" id="uru:DSM104443_04030"/>
<evidence type="ECO:0000313" key="3">
    <source>
        <dbReference type="EMBL" id="QJR12936.1"/>
    </source>
</evidence>
<dbReference type="RefSeq" id="WP_171095577.1">
    <property type="nucleotide sequence ID" value="NZ_CP053069.1"/>
</dbReference>
<sequence>MNAFRRAVCAALLGASVLLLAAACGGSSGGDSGTVNPPPPPPPPPPAGQKIRFVNFTNNPIVFEGGGETTTVPPQSTTDPHSVATGPVPFTARSNQGDGSSTISGSVNVAAGEVGLVTAFAGVGSSPLEQFVTIKGQPADAARVTFSAYAYRDNSSFDVYVLAPGTPIAGATPLFTGVTYRAAPVQSIHFGTYAVTVVNSGTMNVVTQSGPIAITDGQDTAIVLARDFPLRERLLVVNLGTATYYPDVRP</sequence>
<keyword evidence="2" id="KW-0732">Signal</keyword>
<reference evidence="3 4" key="1">
    <citation type="submission" date="2020-04" db="EMBL/GenBank/DDBJ databases">
        <title>Usitatibacter rugosus gen. nov., sp. nov. and Usitatibacter palustris sp. nov., novel members of Usitatibacteraceae fam. nov. within the order Nitrosomonadales isolated from soil.</title>
        <authorList>
            <person name="Huber K.J."/>
            <person name="Neumann-Schaal M."/>
            <person name="Geppert A."/>
            <person name="Luckner M."/>
            <person name="Wanner G."/>
            <person name="Overmann J."/>
        </authorList>
    </citation>
    <scope>NUCLEOTIDE SEQUENCE [LARGE SCALE GENOMIC DNA]</scope>
    <source>
        <strain evidence="3 4">0125_3</strain>
    </source>
</reference>
<evidence type="ECO:0008006" key="5">
    <source>
        <dbReference type="Google" id="ProtNLM"/>
    </source>
</evidence>
<name>A0A6M4H0C6_9PROT</name>
<keyword evidence="4" id="KW-1185">Reference proteome</keyword>
<feature type="signal peptide" evidence="2">
    <location>
        <begin position="1"/>
        <end position="21"/>
    </location>
</feature>
<evidence type="ECO:0000256" key="1">
    <source>
        <dbReference type="SAM" id="MobiDB-lite"/>
    </source>
</evidence>
<dbReference type="PROSITE" id="PS51257">
    <property type="entry name" value="PROKAR_LIPOPROTEIN"/>
    <property type="match status" value="1"/>
</dbReference>
<proteinExistence type="predicted"/>
<feature type="region of interest" description="Disordered" evidence="1">
    <location>
        <begin position="28"/>
        <end position="48"/>
    </location>
</feature>
<organism evidence="3 4">
    <name type="scientific">Usitatibacter rugosus</name>
    <dbReference type="NCBI Taxonomy" id="2732067"/>
    <lineage>
        <taxon>Bacteria</taxon>
        <taxon>Pseudomonadati</taxon>
        <taxon>Pseudomonadota</taxon>
        <taxon>Betaproteobacteria</taxon>
        <taxon>Nitrosomonadales</taxon>
        <taxon>Usitatibacteraceae</taxon>
        <taxon>Usitatibacter</taxon>
    </lineage>
</organism>
<dbReference type="Proteomes" id="UP000501534">
    <property type="component" value="Chromosome"/>
</dbReference>
<feature type="compositionally biased region" description="Pro residues" evidence="1">
    <location>
        <begin position="36"/>
        <end position="47"/>
    </location>
</feature>
<feature type="chain" id="PRO_5026783074" description="DUF4397 domain-containing protein" evidence="2">
    <location>
        <begin position="22"/>
        <end position="250"/>
    </location>
</feature>
<protein>
    <recommendedName>
        <fullName evidence="5">DUF4397 domain-containing protein</fullName>
    </recommendedName>
</protein>
<dbReference type="AlphaFoldDB" id="A0A6M4H0C6"/>